<gene>
    <name evidence="2" type="ORF">ACFQE6_10965</name>
</gene>
<dbReference type="NCBIfam" id="TIGR04354">
    <property type="entry name" value="amphi-Trp"/>
    <property type="match status" value="1"/>
</dbReference>
<protein>
    <submittedName>
        <fullName evidence="2">Amphi-Trp domain-containing protein</fullName>
    </submittedName>
</protein>
<evidence type="ECO:0000313" key="2">
    <source>
        <dbReference type="EMBL" id="MFC6765488.1"/>
    </source>
</evidence>
<comment type="caution">
    <text evidence="2">The sequence shown here is derived from an EMBL/GenBank/DDBJ whole genome shotgun (WGS) entry which is preliminary data.</text>
</comment>
<sequence length="101" mass="11325">MANEVDFPSSQPRDTTTITDGFFEREVYLSGGDTAAFLRTLADAVDDGNELLVSGDDWEIPFTFAEPIEVEIEFSNQSERELEIELEFEEPKTDAGDLNVE</sequence>
<evidence type="ECO:0000313" key="3">
    <source>
        <dbReference type="Proteomes" id="UP001596383"/>
    </source>
</evidence>
<organism evidence="2 3">
    <name type="scientific">Natrinema soli</name>
    <dbReference type="NCBI Taxonomy" id="1930624"/>
    <lineage>
        <taxon>Archaea</taxon>
        <taxon>Methanobacteriati</taxon>
        <taxon>Methanobacteriota</taxon>
        <taxon>Stenosarchaea group</taxon>
        <taxon>Halobacteria</taxon>
        <taxon>Halobacteriales</taxon>
        <taxon>Natrialbaceae</taxon>
        <taxon>Natrinema</taxon>
    </lineage>
</organism>
<accession>A0ABD5SKF5</accession>
<dbReference type="Proteomes" id="UP001596383">
    <property type="component" value="Unassembled WGS sequence"/>
</dbReference>
<dbReference type="InterPro" id="IPR027598">
    <property type="entry name" value="Amphi-Trp_dom"/>
</dbReference>
<keyword evidence="3" id="KW-1185">Reference proteome</keyword>
<dbReference type="Pfam" id="PF20068">
    <property type="entry name" value="Amphi-Trp"/>
    <property type="match status" value="1"/>
</dbReference>
<dbReference type="EMBL" id="JBHSWV010000149">
    <property type="protein sequence ID" value="MFC6765488.1"/>
    <property type="molecule type" value="Genomic_DNA"/>
</dbReference>
<evidence type="ECO:0000259" key="1">
    <source>
        <dbReference type="Pfam" id="PF20068"/>
    </source>
</evidence>
<proteinExistence type="predicted"/>
<dbReference type="AlphaFoldDB" id="A0ABD5SKF5"/>
<dbReference type="RefSeq" id="WP_273738509.1">
    <property type="nucleotide sequence ID" value="NZ_JAQIVI010000149.1"/>
</dbReference>
<feature type="domain" description="Amphi-Trp" evidence="1">
    <location>
        <begin position="22"/>
        <end position="97"/>
    </location>
</feature>
<name>A0ABD5SKF5_9EURY</name>
<reference evidence="2 3" key="1">
    <citation type="journal article" date="2019" name="Int. J. Syst. Evol. Microbiol.">
        <title>The Global Catalogue of Microorganisms (GCM) 10K type strain sequencing project: providing services to taxonomists for standard genome sequencing and annotation.</title>
        <authorList>
            <consortium name="The Broad Institute Genomics Platform"/>
            <consortium name="The Broad Institute Genome Sequencing Center for Infectious Disease"/>
            <person name="Wu L."/>
            <person name="Ma J."/>
        </authorList>
    </citation>
    <scope>NUCLEOTIDE SEQUENCE [LARGE SCALE GENOMIC DNA]</scope>
    <source>
        <strain evidence="2 3">LMG 29247</strain>
    </source>
</reference>